<evidence type="ECO:0000256" key="2">
    <source>
        <dbReference type="SAM" id="Phobius"/>
    </source>
</evidence>
<dbReference type="EMBL" id="JACCFH010000001">
    <property type="protein sequence ID" value="NYG34333.1"/>
    <property type="molecule type" value="Genomic_DNA"/>
</dbReference>
<organism evidence="4 5">
    <name type="scientific">Sphaerotilus montanus</name>
    <dbReference type="NCBI Taxonomy" id="522889"/>
    <lineage>
        <taxon>Bacteria</taxon>
        <taxon>Pseudomonadati</taxon>
        <taxon>Pseudomonadota</taxon>
        <taxon>Betaproteobacteria</taxon>
        <taxon>Burkholderiales</taxon>
        <taxon>Sphaerotilaceae</taxon>
        <taxon>Sphaerotilus</taxon>
    </lineage>
</organism>
<protein>
    <recommendedName>
        <fullName evidence="3">Transglycosylase SLT domain-containing protein</fullName>
    </recommendedName>
</protein>
<dbReference type="CDD" id="cd00254">
    <property type="entry name" value="LT-like"/>
    <property type="match status" value="1"/>
</dbReference>
<dbReference type="Gene3D" id="1.10.530.10">
    <property type="match status" value="1"/>
</dbReference>
<name>A0A7Y9U6S2_9BURK</name>
<feature type="compositionally biased region" description="Pro residues" evidence="1">
    <location>
        <begin position="266"/>
        <end position="275"/>
    </location>
</feature>
<comment type="caution">
    <text evidence="4">The sequence shown here is derived from an EMBL/GenBank/DDBJ whole genome shotgun (WGS) entry which is preliminary data.</text>
</comment>
<dbReference type="Pfam" id="PF01464">
    <property type="entry name" value="SLT"/>
    <property type="match status" value="1"/>
</dbReference>
<dbReference type="SUPFAM" id="SSF53955">
    <property type="entry name" value="Lysozyme-like"/>
    <property type="match status" value="1"/>
</dbReference>
<dbReference type="InterPro" id="IPR023346">
    <property type="entry name" value="Lysozyme-like_dom_sf"/>
</dbReference>
<feature type="compositionally biased region" description="Polar residues" evidence="1">
    <location>
        <begin position="279"/>
        <end position="292"/>
    </location>
</feature>
<keyword evidence="2" id="KW-0472">Membrane</keyword>
<sequence>MTAPRSWKRVQSATAQSVRVFIADLGNGLLAVSHNSLAVIGLAVLSVTFVIGGRADVRGMLEERALDWLVERQEARSASATQMDEPTLLAQGDFSAVDRATAVDPSELNRQQAAVAQWLSRRYKVAPEPVGRLVQEAWSLGKRVGLEPTLILAIVAIESSFNPFAQSAVGAQGLMQVLTRVHDDKYVAFGGNHAAFDPLTNLRVGVQVLKDCIAKAGSVEGGLRHYVGAANLASDGGYAFKVLAEQEFLLQLIKGRSVPVTARLPVPPVSPPAEPVPGTTPTLTSPVNQGSRPSAAAGTGTGANPVLQGKPDRVAALSY</sequence>
<feature type="domain" description="Transglycosylase SLT" evidence="3">
    <location>
        <begin position="142"/>
        <end position="218"/>
    </location>
</feature>
<accession>A0A7Y9U6S2</accession>
<proteinExistence type="predicted"/>
<keyword evidence="2" id="KW-0812">Transmembrane</keyword>
<evidence type="ECO:0000313" key="5">
    <source>
        <dbReference type="Proteomes" id="UP000518288"/>
    </source>
</evidence>
<dbReference type="Proteomes" id="UP000518288">
    <property type="component" value="Unassembled WGS sequence"/>
</dbReference>
<reference evidence="4 5" key="1">
    <citation type="submission" date="2020-07" db="EMBL/GenBank/DDBJ databases">
        <title>Genomic Encyclopedia of Archaeal and Bacterial Type Strains, Phase II (KMG-II): from individual species to whole genera.</title>
        <authorList>
            <person name="Goeker M."/>
        </authorList>
    </citation>
    <scope>NUCLEOTIDE SEQUENCE [LARGE SCALE GENOMIC DNA]</scope>
    <source>
        <strain evidence="4 5">DSM 21226</strain>
    </source>
</reference>
<evidence type="ECO:0000259" key="3">
    <source>
        <dbReference type="Pfam" id="PF01464"/>
    </source>
</evidence>
<evidence type="ECO:0000313" key="4">
    <source>
        <dbReference type="EMBL" id="NYG34333.1"/>
    </source>
</evidence>
<keyword evidence="2" id="KW-1133">Transmembrane helix</keyword>
<feature type="transmembrane region" description="Helical" evidence="2">
    <location>
        <begin position="37"/>
        <end position="55"/>
    </location>
</feature>
<gene>
    <name evidence="4" type="ORF">BDD16_003319</name>
</gene>
<dbReference type="RefSeq" id="WP_179634988.1">
    <property type="nucleotide sequence ID" value="NZ_CAXYYM010000078.1"/>
</dbReference>
<dbReference type="InterPro" id="IPR008258">
    <property type="entry name" value="Transglycosylase_SLT_dom_1"/>
</dbReference>
<evidence type="ECO:0000256" key="1">
    <source>
        <dbReference type="SAM" id="MobiDB-lite"/>
    </source>
</evidence>
<dbReference type="AlphaFoldDB" id="A0A7Y9U6S2"/>
<feature type="region of interest" description="Disordered" evidence="1">
    <location>
        <begin position="266"/>
        <end position="319"/>
    </location>
</feature>
<keyword evidence="5" id="KW-1185">Reference proteome</keyword>